<evidence type="ECO:0000313" key="2">
    <source>
        <dbReference type="Proteomes" id="UP000008206"/>
    </source>
</evidence>
<dbReference type="EMBL" id="CP002198">
    <property type="protein sequence ID" value="ADN14814.1"/>
    <property type="molecule type" value="Genomic_DNA"/>
</dbReference>
<keyword evidence="2" id="KW-1185">Reference proteome</keyword>
<sequence length="131" mass="14902">MENTTEDFIGTRKGTFPASVAEIIDDYKLVINKGEKDGIRKGQRMLVYRVSEEDIKDPETGESLGYLELVRGTGKIIYIQEKMSILESDKTPINSYWSAFPSQLDKYIEKLLEGKLLPFENPQIGDKVKPI</sequence>
<name>E0U6Q5_GLOV7</name>
<reference evidence="2" key="1">
    <citation type="journal article" date="2011" name="MBio">
        <title>Novel metabolic attributes of the genus Cyanothece, comprising a group of unicellular nitrogen-fixing Cyanobacteria.</title>
        <authorList>
            <person name="Bandyopadhyay A."/>
            <person name="Elvitigala T."/>
            <person name="Welsh E."/>
            <person name="Stockel J."/>
            <person name="Liberton M."/>
            <person name="Min H."/>
            <person name="Sherman L.A."/>
            <person name="Pakrasi H.B."/>
        </authorList>
    </citation>
    <scope>NUCLEOTIDE SEQUENCE [LARGE SCALE GENOMIC DNA]</scope>
    <source>
        <strain evidence="2">PCC 7822</strain>
    </source>
</reference>
<dbReference type="STRING" id="497965.Cyan7822_2855"/>
<accession>E0U6Q5</accession>
<evidence type="ECO:0000313" key="1">
    <source>
        <dbReference type="EMBL" id="ADN14814.1"/>
    </source>
</evidence>
<dbReference type="OrthoDB" id="426158at2"/>
<dbReference type="RefSeq" id="WP_013322919.1">
    <property type="nucleotide sequence ID" value="NC_014501.1"/>
</dbReference>
<dbReference type="eggNOG" id="ENOG50337GY">
    <property type="taxonomic scope" value="Bacteria"/>
</dbReference>
<proteinExistence type="predicted"/>
<dbReference type="Proteomes" id="UP000008206">
    <property type="component" value="Chromosome"/>
</dbReference>
<dbReference type="AlphaFoldDB" id="E0U6Q5"/>
<dbReference type="HOGENOM" id="CLU_155956_0_0_3"/>
<dbReference type="KEGG" id="cyj:Cyan7822_2855"/>
<organism evidence="1 2">
    <name type="scientific">Gloeothece verrucosa (strain PCC 7822)</name>
    <name type="common">Cyanothece sp. (strain PCC 7822)</name>
    <dbReference type="NCBI Taxonomy" id="497965"/>
    <lineage>
        <taxon>Bacteria</taxon>
        <taxon>Bacillati</taxon>
        <taxon>Cyanobacteriota</taxon>
        <taxon>Cyanophyceae</taxon>
        <taxon>Oscillatoriophycideae</taxon>
        <taxon>Chroococcales</taxon>
        <taxon>Aphanothecaceae</taxon>
        <taxon>Gloeothece</taxon>
        <taxon>Gloeothece verrucosa</taxon>
    </lineage>
</organism>
<protein>
    <submittedName>
        <fullName evidence="1">Uncharacterized protein</fullName>
    </submittedName>
</protein>
<gene>
    <name evidence="1" type="ordered locus">Cyan7822_2855</name>
</gene>